<evidence type="ECO:0000313" key="11">
    <source>
        <dbReference type="Proteomes" id="UP000887561"/>
    </source>
</evidence>
<dbReference type="GO" id="GO:0005874">
    <property type="term" value="C:microtubule"/>
    <property type="evidence" value="ECO:0007669"/>
    <property type="project" value="UniProtKB-KW"/>
</dbReference>
<evidence type="ECO:0000313" key="12">
    <source>
        <dbReference type="WBParaSite" id="scaffold34659_cov215.g21519"/>
    </source>
</evidence>
<keyword evidence="7 9" id="KW-0456">Lyase</keyword>
<comment type="similarity">
    <text evidence="2 9">Belongs to the alpha-carbonic anhydrase family.</text>
</comment>
<dbReference type="PROSITE" id="PS00162">
    <property type="entry name" value="ALPHA_CA_1"/>
    <property type="match status" value="1"/>
</dbReference>
<dbReference type="GO" id="GO:0005737">
    <property type="term" value="C:cytoplasm"/>
    <property type="evidence" value="ECO:0007669"/>
    <property type="project" value="TreeGrafter"/>
</dbReference>
<dbReference type="GO" id="GO:0008270">
    <property type="term" value="F:zinc ion binding"/>
    <property type="evidence" value="ECO:0007669"/>
    <property type="project" value="UniProtKB-UniRule"/>
</dbReference>
<evidence type="ECO:0000256" key="1">
    <source>
        <dbReference type="ARBA" id="ARBA00001947"/>
    </source>
</evidence>
<dbReference type="InterPro" id="IPR023561">
    <property type="entry name" value="Carbonic_anhydrase_a-class"/>
</dbReference>
<dbReference type="EC" id="4.2.1.1" evidence="3 9"/>
<proteinExistence type="inferred from homology"/>
<sequence>MAIEPDILSKLPFWKKLRRQILLKVVHDNFFEYDECFVPTNIVHSAKNIADIREDDRETVLFDHFLINCRRGMNTPFIQCVQAENKIIWFWSDDYFKKQNANLCRWLDDCFRMATTLFELQLITTRLRNDKTRGYMINVFCSFCIRFLRKNVFDPLDELYKMEGKNLLTLQKCCMDLHAKFLKPLYRIANQIEKEDIIGGEFINFLFDQKSLHENRYLTSILDDIISLSIERYYQIIVEWVSSCTLALDVGHEFFIWDLRKQNVVDRSNFDVTGKLDWSDFDNYFILIPQLIPVDFLPVKDQIFKFGKYLYTMKQQNAGLTLLSFHYSLEASVFKNLSLGKFCDKINELFEKCSTNTLEHFKQKYDIINFAKKLPSFFIGLNTNWIYELAELFEKNNFTNIDIEKLTSNKLNGLLTQAFRYAQLDTTMHYKYFELNISPFTKIKSEGITPQKGTFPALELNIAQNNHVLKLAFPAKILEPYRRVFFLLFVINRARYLVHILINVYQEYICGIAAKEYNNFVKKLEKVKNLDELVQVQLEYIHIFMENAKLDQEYLPIRQLIEGIANQFCLYACNELTFLELNKSVSPFVGKLKHFLLTNRKVGELKNLLFGSSYSEVGEAAGFIVKGFEQWDPKKRPYITRGGLKGKYFLLQYHFHWAVDHLEGSEHCIDDKYYPIELHLVHVKEGYTLAEDLEKPDGIAVVGFFMKIGKIGRKMENLEEAMKLVVKHDTSTTISNFTIGALPKTLDNFYRYQGSLTTPSCSESVTWTINADPLTIDKEQLQLLRSIYGKDDQNPLKINKRPIQPINDREIQLRSSILCKKIKNCGDINEKKAGK</sequence>
<dbReference type="WBParaSite" id="scaffold34659_cov215.g21519">
    <property type="protein sequence ID" value="scaffold34659_cov215.g21519"/>
    <property type="gene ID" value="scaffold34659_cov215.g21519"/>
</dbReference>
<dbReference type="PANTHER" id="PTHR18952:SF141">
    <property type="entry name" value="CARBONIC ANHYDRASE"/>
    <property type="match status" value="1"/>
</dbReference>
<dbReference type="GO" id="GO:0004089">
    <property type="term" value="F:carbonate dehydratase activity"/>
    <property type="evidence" value="ECO:0007669"/>
    <property type="project" value="UniProtKB-UniRule"/>
</dbReference>
<dbReference type="Pfam" id="PF17681">
    <property type="entry name" value="GCP_N_terminal"/>
    <property type="match status" value="1"/>
</dbReference>
<name>A0A915M9F1_MELJA</name>
<keyword evidence="5 9" id="KW-0479">Metal-binding</keyword>
<dbReference type="SUPFAM" id="SSF51069">
    <property type="entry name" value="Carbonic anhydrase"/>
    <property type="match status" value="1"/>
</dbReference>
<keyword evidence="4" id="KW-0493">Microtubule</keyword>
<keyword evidence="11" id="KW-1185">Reference proteome</keyword>
<evidence type="ECO:0000256" key="6">
    <source>
        <dbReference type="ARBA" id="ARBA00022833"/>
    </source>
</evidence>
<protein>
    <recommendedName>
        <fullName evidence="3 9">Carbonic anhydrase</fullName>
        <ecNumber evidence="3 9">4.2.1.1</ecNumber>
    </recommendedName>
</protein>
<evidence type="ECO:0000259" key="10">
    <source>
        <dbReference type="PROSITE" id="PS51144"/>
    </source>
</evidence>
<dbReference type="InterPro" id="IPR036398">
    <property type="entry name" value="CA_dom_sf"/>
</dbReference>
<evidence type="ECO:0000256" key="2">
    <source>
        <dbReference type="ARBA" id="ARBA00010718"/>
    </source>
</evidence>
<dbReference type="InterPro" id="IPR001148">
    <property type="entry name" value="CA_dom"/>
</dbReference>
<dbReference type="AlphaFoldDB" id="A0A915M9F1"/>
<evidence type="ECO:0000256" key="9">
    <source>
        <dbReference type="RuleBase" id="RU367011"/>
    </source>
</evidence>
<keyword evidence="6 9" id="KW-0862">Zinc</keyword>
<evidence type="ECO:0000256" key="5">
    <source>
        <dbReference type="ARBA" id="ARBA00022723"/>
    </source>
</evidence>
<dbReference type="PROSITE" id="PS51144">
    <property type="entry name" value="ALPHA_CA_2"/>
    <property type="match status" value="1"/>
</dbReference>
<dbReference type="InterPro" id="IPR018338">
    <property type="entry name" value="Carbonic_anhydrase_a-class_CS"/>
</dbReference>
<feature type="domain" description="Alpha-carbonic anhydrase" evidence="10">
    <location>
        <begin position="566"/>
        <end position="815"/>
    </location>
</feature>
<evidence type="ECO:0000256" key="8">
    <source>
        <dbReference type="ARBA" id="ARBA00048348"/>
    </source>
</evidence>
<evidence type="ECO:0000256" key="3">
    <source>
        <dbReference type="ARBA" id="ARBA00012925"/>
    </source>
</evidence>
<evidence type="ECO:0000256" key="4">
    <source>
        <dbReference type="ARBA" id="ARBA00022701"/>
    </source>
</evidence>
<dbReference type="Gene3D" id="3.10.200.10">
    <property type="entry name" value="Alpha carbonic anhydrase"/>
    <property type="match status" value="1"/>
</dbReference>
<comment type="cofactor">
    <cofactor evidence="1 9">
        <name>Zn(2+)</name>
        <dbReference type="ChEBI" id="CHEBI:29105"/>
    </cofactor>
</comment>
<dbReference type="CDD" id="cd00326">
    <property type="entry name" value="alpha_CA"/>
    <property type="match status" value="1"/>
</dbReference>
<dbReference type="InterPro" id="IPR041470">
    <property type="entry name" value="GCP_N"/>
</dbReference>
<comment type="function">
    <text evidence="9">Reversible hydration of carbon dioxide.</text>
</comment>
<dbReference type="Pfam" id="PF00194">
    <property type="entry name" value="Carb_anhydrase"/>
    <property type="match status" value="1"/>
</dbReference>
<reference evidence="12" key="1">
    <citation type="submission" date="2022-11" db="UniProtKB">
        <authorList>
            <consortium name="WormBaseParasite"/>
        </authorList>
    </citation>
    <scope>IDENTIFICATION</scope>
</reference>
<comment type="catalytic activity">
    <reaction evidence="8 9">
        <text>hydrogencarbonate + H(+) = CO2 + H2O</text>
        <dbReference type="Rhea" id="RHEA:10748"/>
        <dbReference type="ChEBI" id="CHEBI:15377"/>
        <dbReference type="ChEBI" id="CHEBI:15378"/>
        <dbReference type="ChEBI" id="CHEBI:16526"/>
        <dbReference type="ChEBI" id="CHEBI:17544"/>
        <dbReference type="EC" id="4.2.1.1"/>
    </reaction>
</comment>
<dbReference type="PANTHER" id="PTHR18952">
    <property type="entry name" value="CARBONIC ANHYDRASE"/>
    <property type="match status" value="1"/>
</dbReference>
<evidence type="ECO:0000256" key="7">
    <source>
        <dbReference type="ARBA" id="ARBA00023239"/>
    </source>
</evidence>
<dbReference type="SMART" id="SM01057">
    <property type="entry name" value="Carb_anhydrase"/>
    <property type="match status" value="1"/>
</dbReference>
<dbReference type="Proteomes" id="UP000887561">
    <property type="component" value="Unplaced"/>
</dbReference>
<accession>A0A915M9F1</accession>
<organism evidence="11 12">
    <name type="scientific">Meloidogyne javanica</name>
    <name type="common">Root-knot nematode worm</name>
    <dbReference type="NCBI Taxonomy" id="6303"/>
    <lineage>
        <taxon>Eukaryota</taxon>
        <taxon>Metazoa</taxon>
        <taxon>Ecdysozoa</taxon>
        <taxon>Nematoda</taxon>
        <taxon>Chromadorea</taxon>
        <taxon>Rhabditida</taxon>
        <taxon>Tylenchina</taxon>
        <taxon>Tylenchomorpha</taxon>
        <taxon>Tylenchoidea</taxon>
        <taxon>Meloidogynidae</taxon>
        <taxon>Meloidogyninae</taxon>
        <taxon>Meloidogyne</taxon>
        <taxon>Meloidogyne incognita group</taxon>
    </lineage>
</organism>